<evidence type="ECO:0000256" key="3">
    <source>
        <dbReference type="ARBA" id="ARBA00022723"/>
    </source>
</evidence>
<accession>A0ABT6F9R0</accession>
<evidence type="ECO:0000256" key="9">
    <source>
        <dbReference type="SAM" id="MobiDB-lite"/>
    </source>
</evidence>
<dbReference type="PROSITE" id="PS51007">
    <property type="entry name" value="CYTC"/>
    <property type="match status" value="1"/>
</dbReference>
<dbReference type="PANTHER" id="PTHR30600:SF7">
    <property type="entry name" value="CYTOCHROME C PEROXIDASE-RELATED"/>
    <property type="match status" value="1"/>
</dbReference>
<dbReference type="InterPro" id="IPR004852">
    <property type="entry name" value="Di-haem_cyt_c_peroxidsae"/>
</dbReference>
<evidence type="ECO:0000256" key="2">
    <source>
        <dbReference type="ARBA" id="ARBA00022617"/>
    </source>
</evidence>
<keyword evidence="6" id="KW-0560">Oxidoreductase</keyword>
<dbReference type="GO" id="GO:0004601">
    <property type="term" value="F:peroxidase activity"/>
    <property type="evidence" value="ECO:0007669"/>
    <property type="project" value="UniProtKB-KW"/>
</dbReference>
<dbReference type="InterPro" id="IPR026259">
    <property type="entry name" value="MauG/Cytc_peroxidase"/>
</dbReference>
<name>A0ABT6F9R0_9BACT</name>
<dbReference type="Proteomes" id="UP001216907">
    <property type="component" value="Unassembled WGS sequence"/>
</dbReference>
<evidence type="ECO:0000256" key="6">
    <source>
        <dbReference type="ARBA" id="ARBA00023002"/>
    </source>
</evidence>
<keyword evidence="4 10" id="KW-0732">Signal</keyword>
<dbReference type="Pfam" id="PF03150">
    <property type="entry name" value="CCP_MauG"/>
    <property type="match status" value="1"/>
</dbReference>
<evidence type="ECO:0000256" key="5">
    <source>
        <dbReference type="ARBA" id="ARBA00022764"/>
    </source>
</evidence>
<protein>
    <submittedName>
        <fullName evidence="12">Cytochrome c peroxidase</fullName>
    </submittedName>
</protein>
<sequence length="346" mass="36988">MTGRRLLIFFVLATSAAAADDDGLLPQAREHFRAMPRDMATPEAPTPPERVRLGRALFFEPRISADGTTSCSRCHLPGLQGADGLPKSIGARDFHLKRNAPTVFNAAIHSVQHWDGRFPTVEAQAKGGVTGPAFGNSGFAPVKARLAAIPGYPPLFREAFPGQDDPITADNLGAAVGAFERTLVARSRFDAFLEGKADALSPAERKGLQTFVETGCVECHKGVGVGGEGYRKFGVKSDYWKETGSDPPDEGRFGVTREAADRYKFKVPGLRDVALTAPYFHDGSVSELPKAVRIMAKVQLGDELSDEEVDAIVAFLGSLTGAEPEEFQKVPALPPGGFTAGPPAKR</sequence>
<feature type="signal peptide" evidence="10">
    <location>
        <begin position="1"/>
        <end position="19"/>
    </location>
</feature>
<feature type="domain" description="Cytochrome c" evidence="11">
    <location>
        <begin position="202"/>
        <end position="320"/>
    </location>
</feature>
<evidence type="ECO:0000256" key="7">
    <source>
        <dbReference type="ARBA" id="ARBA00023004"/>
    </source>
</evidence>
<evidence type="ECO:0000256" key="8">
    <source>
        <dbReference type="PROSITE-ProRule" id="PRU00433"/>
    </source>
</evidence>
<dbReference type="InterPro" id="IPR036909">
    <property type="entry name" value="Cyt_c-like_dom_sf"/>
</dbReference>
<dbReference type="EMBL" id="JARRAG010000002">
    <property type="protein sequence ID" value="MDG3004327.1"/>
    <property type="molecule type" value="Genomic_DNA"/>
</dbReference>
<comment type="caution">
    <text evidence="12">The sequence shown here is derived from an EMBL/GenBank/DDBJ whole genome shotgun (WGS) entry which is preliminary data.</text>
</comment>
<feature type="chain" id="PRO_5045687050" evidence="10">
    <location>
        <begin position="20"/>
        <end position="346"/>
    </location>
</feature>
<keyword evidence="7 8" id="KW-0408">Iron</keyword>
<proteinExistence type="predicted"/>
<dbReference type="PANTHER" id="PTHR30600">
    <property type="entry name" value="CYTOCHROME C PEROXIDASE-RELATED"/>
    <property type="match status" value="1"/>
</dbReference>
<dbReference type="InterPro" id="IPR051395">
    <property type="entry name" value="Cytochrome_c_Peroxidase/MauG"/>
</dbReference>
<keyword evidence="5" id="KW-0574">Periplasm</keyword>
<reference evidence="12 13" key="1">
    <citation type="submission" date="2023-03" db="EMBL/GenBank/DDBJ databases">
        <title>Paludisphaera mucosa sp. nov. a novel planctomycete from northern fen.</title>
        <authorList>
            <person name="Ivanova A."/>
        </authorList>
    </citation>
    <scope>NUCLEOTIDE SEQUENCE [LARGE SCALE GENOMIC DNA]</scope>
    <source>
        <strain evidence="12 13">Pla2</strain>
    </source>
</reference>
<evidence type="ECO:0000313" key="13">
    <source>
        <dbReference type="Proteomes" id="UP001216907"/>
    </source>
</evidence>
<keyword evidence="3 8" id="KW-0479">Metal-binding</keyword>
<feature type="region of interest" description="Disordered" evidence="9">
    <location>
        <begin position="326"/>
        <end position="346"/>
    </location>
</feature>
<organism evidence="12 13">
    <name type="scientific">Paludisphaera mucosa</name>
    <dbReference type="NCBI Taxonomy" id="3030827"/>
    <lineage>
        <taxon>Bacteria</taxon>
        <taxon>Pseudomonadati</taxon>
        <taxon>Planctomycetota</taxon>
        <taxon>Planctomycetia</taxon>
        <taxon>Isosphaerales</taxon>
        <taxon>Isosphaeraceae</taxon>
        <taxon>Paludisphaera</taxon>
    </lineage>
</organism>
<evidence type="ECO:0000313" key="12">
    <source>
        <dbReference type="EMBL" id="MDG3004327.1"/>
    </source>
</evidence>
<comment type="subcellular location">
    <subcellularLocation>
        <location evidence="1">Periplasm</location>
    </subcellularLocation>
</comment>
<evidence type="ECO:0000256" key="10">
    <source>
        <dbReference type="SAM" id="SignalP"/>
    </source>
</evidence>
<gene>
    <name evidence="12" type="ORF">PZE19_11120</name>
</gene>
<dbReference type="InterPro" id="IPR009056">
    <property type="entry name" value="Cyt_c-like_dom"/>
</dbReference>
<keyword evidence="12" id="KW-0575">Peroxidase</keyword>
<evidence type="ECO:0000256" key="1">
    <source>
        <dbReference type="ARBA" id="ARBA00004418"/>
    </source>
</evidence>
<evidence type="ECO:0000256" key="4">
    <source>
        <dbReference type="ARBA" id="ARBA00022729"/>
    </source>
</evidence>
<dbReference type="PIRSF" id="PIRSF000294">
    <property type="entry name" value="Cytochrome-c_peroxidase"/>
    <property type="match status" value="1"/>
</dbReference>
<dbReference type="SUPFAM" id="SSF46626">
    <property type="entry name" value="Cytochrome c"/>
    <property type="match status" value="2"/>
</dbReference>
<dbReference type="Pfam" id="PF00034">
    <property type="entry name" value="Cytochrom_C"/>
    <property type="match status" value="1"/>
</dbReference>
<dbReference type="RefSeq" id="WP_277860685.1">
    <property type="nucleotide sequence ID" value="NZ_JARRAG010000002.1"/>
</dbReference>
<evidence type="ECO:0000259" key="11">
    <source>
        <dbReference type="PROSITE" id="PS51007"/>
    </source>
</evidence>
<keyword evidence="13" id="KW-1185">Reference proteome</keyword>
<keyword evidence="2 8" id="KW-0349">Heme</keyword>
<dbReference type="Gene3D" id="1.10.760.10">
    <property type="entry name" value="Cytochrome c-like domain"/>
    <property type="match status" value="2"/>
</dbReference>